<accession>E5Y3F0</accession>
<organism evidence="14 15">
    <name type="scientific">Bilophila wadsworthia (strain 3_1_6)</name>
    <dbReference type="NCBI Taxonomy" id="563192"/>
    <lineage>
        <taxon>Bacteria</taxon>
        <taxon>Pseudomonadati</taxon>
        <taxon>Thermodesulfobacteriota</taxon>
        <taxon>Desulfovibrionia</taxon>
        <taxon>Desulfovibrionales</taxon>
        <taxon>Desulfovibrionaceae</taxon>
        <taxon>Bilophila</taxon>
    </lineage>
</organism>
<evidence type="ECO:0000256" key="12">
    <source>
        <dbReference type="SAM" id="MobiDB-lite"/>
    </source>
</evidence>
<dbReference type="FunFam" id="3.40.50.10050:FF:000001">
    <property type="entry name" value="Translation initiation factor IF-2"/>
    <property type="match status" value="1"/>
</dbReference>
<dbReference type="PROSITE" id="PS01176">
    <property type="entry name" value="IF2"/>
    <property type="match status" value="1"/>
</dbReference>
<dbReference type="RefSeq" id="WP_005025053.1">
    <property type="nucleotide sequence ID" value="NZ_KE150238.1"/>
</dbReference>
<evidence type="ECO:0000256" key="5">
    <source>
        <dbReference type="ARBA" id="ARBA00022540"/>
    </source>
</evidence>
<dbReference type="PANTHER" id="PTHR43381">
    <property type="entry name" value="TRANSLATION INITIATION FACTOR IF-2-RELATED"/>
    <property type="match status" value="1"/>
</dbReference>
<dbReference type="Pfam" id="PF04760">
    <property type="entry name" value="IF2_N"/>
    <property type="match status" value="2"/>
</dbReference>
<comment type="similarity">
    <text evidence="2 9 10">Belongs to the TRAFAC class translation factor GTPase superfamily. Classic translation factor GTPase family. IF-2 subfamily.</text>
</comment>
<dbReference type="Pfam" id="PF11987">
    <property type="entry name" value="IF-2"/>
    <property type="match status" value="1"/>
</dbReference>
<feature type="region of interest" description="G-domain" evidence="9">
    <location>
        <begin position="527"/>
        <end position="675"/>
    </location>
</feature>
<evidence type="ECO:0000313" key="14">
    <source>
        <dbReference type="EMBL" id="EFV45480.1"/>
    </source>
</evidence>
<dbReference type="HAMAP" id="MF_00100_B">
    <property type="entry name" value="IF_2_B"/>
    <property type="match status" value="1"/>
</dbReference>
<name>E5Y3F0_BILW3</name>
<dbReference type="Pfam" id="PF22042">
    <property type="entry name" value="EF-G_D2"/>
    <property type="match status" value="1"/>
</dbReference>
<evidence type="ECO:0000256" key="2">
    <source>
        <dbReference type="ARBA" id="ARBA00007733"/>
    </source>
</evidence>
<evidence type="ECO:0000256" key="7">
    <source>
        <dbReference type="ARBA" id="ARBA00022917"/>
    </source>
</evidence>
<dbReference type="Proteomes" id="UP000006034">
    <property type="component" value="Unassembled WGS sequence"/>
</dbReference>
<dbReference type="EMBL" id="ADCP02000001">
    <property type="protein sequence ID" value="EFV45480.1"/>
    <property type="molecule type" value="Genomic_DNA"/>
</dbReference>
<feature type="binding site" evidence="9">
    <location>
        <begin position="533"/>
        <end position="540"/>
    </location>
    <ligand>
        <name>GTP</name>
        <dbReference type="ChEBI" id="CHEBI:37565"/>
    </ligand>
</feature>
<dbReference type="InterPro" id="IPR044145">
    <property type="entry name" value="IF2_II"/>
</dbReference>
<gene>
    <name evidence="9" type="primary">infB</name>
    <name evidence="14" type="ORF">HMPREF0179_00711</name>
</gene>
<dbReference type="FunFam" id="3.40.50.300:FF:000019">
    <property type="entry name" value="Translation initiation factor IF-2"/>
    <property type="match status" value="1"/>
</dbReference>
<dbReference type="GO" id="GO:0003743">
    <property type="term" value="F:translation initiation factor activity"/>
    <property type="evidence" value="ECO:0007669"/>
    <property type="project" value="UniProtKB-UniRule"/>
</dbReference>
<dbReference type="Gene3D" id="3.40.50.10050">
    <property type="entry name" value="Translation initiation factor IF- 2, domain 3"/>
    <property type="match status" value="1"/>
</dbReference>
<sequence length="1025" mass="110492">MTEDKTKVKDLATELGVPTKNLLQALRELDIPAKSTSSNIAAEDIDRVKNHLKDSATSEQGDRREVQPGVIVRRRRQSTEDVAAEGEEAPRAERRAPRENHTPTARIVSVPGASEAQDAAPVPSAEPEAPAAPEVSVQETVKEGAEEKPAPVAEADKADDQKPRQPRDNRQKKRSGLREAAPVAKVISRPQDIAAAKAAEEAAAKAAAEAAAAAAKAAAEAAAAAKKTEEAEKPRKAQPAASARPEGSSAPSLLPPVSEGNRSSSSDGEDDDRRDRRKPRRPQEPATPQVRVISRPDPAAVAAARTQQAAQSDGRDNRNAGRDGQARDGRPGQPRDGRPGQGRDDNRPARTGYQGPRPAGGGAPGNFTPGATPGGPLPDRDGQSKKKRNKTARRTVDFQDTANNGRRRSDDMDDVPRRGGRRRPKASRVVSQATQPLKAVKRKIRIEEAIRVADMAHQMGLKSNEIIKVLFNLGIMATINKALDIDTASVVAAEFGYEVEKVGFAEEQYLADHRTEDSPEQLKRRPPVVTIMGHVDHGKTSLLDAIRKTNVTSGEAGGITQHIGAYHVKTKRGEIVFLDTPGHEAFTAMRARGAQVTDLVVLVVAADDGVMEQTREAVNHSRAAGVPIMVAVNKMDKPTANPDRVLQELASLGLVPEDWGGDTVVCKVSAKTREGLDEMLEMLALQADILELTANPDKPARGHIVEAKLDKGRGPVATVLIQEGTLHQGDTFVCGVFSGRVRAMFNDQGRKVKEAGPSIPVEVQGFEGVPEAGEEFICLEDEKLARRIAESRAVKLRERELAKQSRVTLETFLSRKADDQEALVLNLVVKSDVQGSLEAIVDALNKQSTEKVRINIIHGGTGAITESDILLASASDAIIIGFNVRPTAKVKEMAEHESVDIRFYDIIYKLVDEIKSAMAGLLAPVSREVYLGQAEVREVFSVPKVGSIAGSHVVDGKLTRNASVRLLRDGVVVHNGKIASLRRFKDDVREVLKGYECGISLENFNDIKVGDVIEAFEMVEEAATL</sequence>
<dbReference type="InterPro" id="IPR000795">
    <property type="entry name" value="T_Tr_GTP-bd_dom"/>
</dbReference>
<protein>
    <recommendedName>
        <fullName evidence="3 9">Translation initiation factor IF-2</fullName>
    </recommendedName>
</protein>
<evidence type="ECO:0000256" key="11">
    <source>
        <dbReference type="RuleBase" id="RU000645"/>
    </source>
</evidence>
<dbReference type="Gene3D" id="2.40.30.10">
    <property type="entry name" value="Translation factors"/>
    <property type="match status" value="2"/>
</dbReference>
<evidence type="ECO:0000256" key="6">
    <source>
        <dbReference type="ARBA" id="ARBA00022741"/>
    </source>
</evidence>
<evidence type="ECO:0000256" key="1">
    <source>
        <dbReference type="ARBA" id="ARBA00004496"/>
    </source>
</evidence>
<dbReference type="InterPro" id="IPR027417">
    <property type="entry name" value="P-loop_NTPase"/>
</dbReference>
<dbReference type="SUPFAM" id="SSF52156">
    <property type="entry name" value="Initiation factor IF2/eIF5b, domain 3"/>
    <property type="match status" value="1"/>
</dbReference>
<evidence type="ECO:0000256" key="3">
    <source>
        <dbReference type="ARBA" id="ARBA00020675"/>
    </source>
</evidence>
<comment type="subcellular location">
    <subcellularLocation>
        <location evidence="1 9 11">Cytoplasm</location>
    </subcellularLocation>
</comment>
<feature type="domain" description="Tr-type G" evidence="13">
    <location>
        <begin position="524"/>
        <end position="691"/>
    </location>
</feature>
<dbReference type="CDD" id="cd03702">
    <property type="entry name" value="IF2_mtIF2_II"/>
    <property type="match status" value="1"/>
</dbReference>
<feature type="compositionally biased region" description="Low complexity" evidence="12">
    <location>
        <begin position="119"/>
        <end position="137"/>
    </location>
</feature>
<dbReference type="InterPro" id="IPR009000">
    <property type="entry name" value="Transl_B-barrel_sf"/>
</dbReference>
<dbReference type="CDD" id="cd03692">
    <property type="entry name" value="mtIF2_IVc"/>
    <property type="match status" value="1"/>
</dbReference>
<feature type="compositionally biased region" description="Low complexity" evidence="12">
    <location>
        <begin position="299"/>
        <end position="311"/>
    </location>
</feature>
<dbReference type="OrthoDB" id="9811804at2"/>
<evidence type="ECO:0000256" key="9">
    <source>
        <dbReference type="HAMAP-Rule" id="MF_00100"/>
    </source>
</evidence>
<feature type="compositionally biased region" description="Basic and acidic residues" evidence="12">
    <location>
        <begin position="44"/>
        <end position="66"/>
    </location>
</feature>
<evidence type="ECO:0000313" key="15">
    <source>
        <dbReference type="Proteomes" id="UP000006034"/>
    </source>
</evidence>
<dbReference type="InterPro" id="IPR036925">
    <property type="entry name" value="TIF_IF2_dom3_sf"/>
</dbReference>
<dbReference type="InterPro" id="IPR005225">
    <property type="entry name" value="Small_GTP-bd"/>
</dbReference>
<dbReference type="InterPro" id="IPR000178">
    <property type="entry name" value="TF_IF2_bacterial-like"/>
</dbReference>
<feature type="compositionally biased region" description="Basic and acidic residues" evidence="12">
    <location>
        <begin position="140"/>
        <end position="169"/>
    </location>
</feature>
<dbReference type="InterPro" id="IPR053905">
    <property type="entry name" value="EF-G-like_DII"/>
</dbReference>
<dbReference type="GeneID" id="78085852"/>
<dbReference type="Gene3D" id="3.40.50.300">
    <property type="entry name" value="P-loop containing nucleotide triphosphate hydrolases"/>
    <property type="match status" value="1"/>
</dbReference>
<dbReference type="eggNOG" id="COG0532">
    <property type="taxonomic scope" value="Bacteria"/>
</dbReference>
<keyword evidence="6 9" id="KW-0547">Nucleotide-binding</keyword>
<evidence type="ECO:0000256" key="4">
    <source>
        <dbReference type="ARBA" id="ARBA00022490"/>
    </source>
</evidence>
<dbReference type="InterPro" id="IPR015760">
    <property type="entry name" value="TIF_IF2"/>
</dbReference>
<feature type="compositionally biased region" description="Basic and acidic residues" evidence="12">
    <location>
        <begin position="313"/>
        <end position="348"/>
    </location>
</feature>
<dbReference type="GO" id="GO:0005829">
    <property type="term" value="C:cytosol"/>
    <property type="evidence" value="ECO:0007669"/>
    <property type="project" value="TreeGrafter"/>
</dbReference>
<dbReference type="NCBIfam" id="TIGR00231">
    <property type="entry name" value="small_GTP"/>
    <property type="match status" value="1"/>
</dbReference>
<feature type="compositionally biased region" description="Low complexity" evidence="12">
    <location>
        <begin position="204"/>
        <end position="225"/>
    </location>
</feature>
<dbReference type="SUPFAM" id="SSF52540">
    <property type="entry name" value="P-loop containing nucleoside triphosphate hydrolases"/>
    <property type="match status" value="1"/>
</dbReference>
<evidence type="ECO:0000256" key="10">
    <source>
        <dbReference type="RuleBase" id="RU000644"/>
    </source>
</evidence>
<dbReference type="FunFam" id="2.40.30.10:FF:000008">
    <property type="entry name" value="Translation initiation factor IF-2"/>
    <property type="match status" value="1"/>
</dbReference>
<keyword evidence="7 9" id="KW-0648">Protein biosynthesis</keyword>
<dbReference type="InterPro" id="IPR023115">
    <property type="entry name" value="TIF_IF2_dom3"/>
</dbReference>
<dbReference type="Pfam" id="PF00009">
    <property type="entry name" value="GTP_EFTU"/>
    <property type="match status" value="1"/>
</dbReference>
<dbReference type="Gene3D" id="1.10.10.2480">
    <property type="match status" value="1"/>
</dbReference>
<comment type="function">
    <text evidence="9 10">One of the essential components for the initiation of protein synthesis. Protects formylmethionyl-tRNA from spontaneous hydrolysis and promotes its binding to the 30S ribosomal subunits. Also involved in the hydrolysis of GTP during the formation of the 70S ribosomal complex.</text>
</comment>
<dbReference type="HOGENOM" id="CLU_006301_5_1_7"/>
<keyword evidence="4 9" id="KW-0963">Cytoplasm</keyword>
<reference evidence="14 15" key="1">
    <citation type="submission" date="2010-10" db="EMBL/GenBank/DDBJ databases">
        <authorList>
            <consortium name="The Broad Institute Genome Sequencing Platform"/>
            <person name="Ward D."/>
            <person name="Earl A."/>
            <person name="Feldgarden M."/>
            <person name="Young S.K."/>
            <person name="Gargeya S."/>
            <person name="Zeng Q."/>
            <person name="Alvarado L."/>
            <person name="Berlin A."/>
            <person name="Bochicchio J."/>
            <person name="Chapman S.B."/>
            <person name="Chen Z."/>
            <person name="Freedman E."/>
            <person name="Gellesch M."/>
            <person name="Goldberg J."/>
            <person name="Griggs A."/>
            <person name="Gujja S."/>
            <person name="Heilman E."/>
            <person name="Heiman D."/>
            <person name="Howarth C."/>
            <person name="Mehta T."/>
            <person name="Neiman D."/>
            <person name="Pearson M."/>
            <person name="Roberts A."/>
            <person name="Saif S."/>
            <person name="Shea T."/>
            <person name="Shenoy N."/>
            <person name="Sisk P."/>
            <person name="Stolte C."/>
            <person name="Sykes S."/>
            <person name="White J."/>
            <person name="Yandava C."/>
            <person name="Allen-Vercoe E."/>
            <person name="Sibley C."/>
            <person name="Ambrose C.E."/>
            <person name="Strauss J."/>
            <person name="Daigneault M."/>
            <person name="Haas B."/>
            <person name="Nusbaum C."/>
            <person name="Birren B."/>
        </authorList>
    </citation>
    <scope>NUCLEOTIDE SEQUENCE [LARGE SCALE GENOMIC DNA]</scope>
    <source>
        <strain evidence="14 15">3_1_6</strain>
    </source>
</reference>
<feature type="binding site" evidence="9">
    <location>
        <begin position="579"/>
        <end position="583"/>
    </location>
    <ligand>
        <name>GTP</name>
        <dbReference type="ChEBI" id="CHEBI:37565"/>
    </ligand>
</feature>
<comment type="caution">
    <text evidence="14">The sequence shown here is derived from an EMBL/GenBank/DDBJ whole genome shotgun (WGS) entry which is preliminary data.</text>
</comment>
<dbReference type="FunFam" id="2.40.30.10:FF:000007">
    <property type="entry name" value="Translation initiation factor IF-2"/>
    <property type="match status" value="1"/>
</dbReference>
<evidence type="ECO:0000256" key="8">
    <source>
        <dbReference type="ARBA" id="ARBA00023134"/>
    </source>
</evidence>
<dbReference type="NCBIfam" id="TIGR00487">
    <property type="entry name" value="IF-2"/>
    <property type="match status" value="1"/>
</dbReference>
<dbReference type="InterPro" id="IPR006847">
    <property type="entry name" value="IF2_N"/>
</dbReference>
<reference evidence="14 15" key="2">
    <citation type="submission" date="2013-04" db="EMBL/GenBank/DDBJ databases">
        <title>The Genome Sequence of Bilophila wadsworthia 3_1_6.</title>
        <authorList>
            <consortium name="The Broad Institute Genomics Platform"/>
            <person name="Earl A."/>
            <person name="Ward D."/>
            <person name="Feldgarden M."/>
            <person name="Gevers D."/>
            <person name="Sibley C."/>
            <person name="Strauss J."/>
            <person name="Allen-Vercoe E."/>
            <person name="Walker B."/>
            <person name="Young S."/>
            <person name="Zeng Q."/>
            <person name="Gargeya S."/>
            <person name="Fitzgerald M."/>
            <person name="Haas B."/>
            <person name="Abouelleil A."/>
            <person name="Allen A.W."/>
            <person name="Alvarado L."/>
            <person name="Arachchi H.M."/>
            <person name="Berlin A.M."/>
            <person name="Chapman S.B."/>
            <person name="Gainer-Dewar J."/>
            <person name="Goldberg J."/>
            <person name="Griggs A."/>
            <person name="Gujja S."/>
            <person name="Hansen M."/>
            <person name="Howarth C."/>
            <person name="Imamovic A."/>
            <person name="Ireland A."/>
            <person name="Larimer J."/>
            <person name="McCowan C."/>
            <person name="Murphy C."/>
            <person name="Pearson M."/>
            <person name="Poon T.W."/>
            <person name="Priest M."/>
            <person name="Roberts A."/>
            <person name="Saif S."/>
            <person name="Shea T."/>
            <person name="Sisk P."/>
            <person name="Sykes S."/>
            <person name="Wortman J."/>
            <person name="Nusbaum C."/>
            <person name="Birren B."/>
        </authorList>
    </citation>
    <scope>NUCLEOTIDE SEQUENCE [LARGE SCALE GENOMIC DNA]</scope>
    <source>
        <strain evidence="14 15">3_1_6</strain>
    </source>
</reference>
<dbReference type="PANTHER" id="PTHR43381:SF5">
    <property type="entry name" value="TR-TYPE G DOMAIN-CONTAINING PROTEIN"/>
    <property type="match status" value="1"/>
</dbReference>
<dbReference type="PROSITE" id="PS51722">
    <property type="entry name" value="G_TR_2"/>
    <property type="match status" value="1"/>
</dbReference>
<dbReference type="GO" id="GO:0003924">
    <property type="term" value="F:GTPase activity"/>
    <property type="evidence" value="ECO:0007669"/>
    <property type="project" value="UniProtKB-UniRule"/>
</dbReference>
<dbReference type="CDD" id="cd01887">
    <property type="entry name" value="IF2_eIF5B"/>
    <property type="match status" value="1"/>
</dbReference>
<dbReference type="AlphaFoldDB" id="E5Y3F0"/>
<feature type="compositionally biased region" description="Basic and acidic residues" evidence="12">
    <location>
        <begin position="88"/>
        <end position="101"/>
    </location>
</feature>
<proteinExistence type="inferred from homology"/>
<feature type="compositionally biased region" description="Basic and acidic residues" evidence="12">
    <location>
        <begin position="226"/>
        <end position="235"/>
    </location>
</feature>
<dbReference type="STRING" id="563192.HMPREF0179_00711"/>
<keyword evidence="15" id="KW-1185">Reference proteome</keyword>
<dbReference type="GO" id="GO:0005525">
    <property type="term" value="F:GTP binding"/>
    <property type="evidence" value="ECO:0007669"/>
    <property type="project" value="UniProtKB-KW"/>
</dbReference>
<feature type="binding site" evidence="9">
    <location>
        <begin position="633"/>
        <end position="636"/>
    </location>
    <ligand>
        <name>GTP</name>
        <dbReference type="ChEBI" id="CHEBI:37565"/>
    </ligand>
</feature>
<dbReference type="SUPFAM" id="SSF50447">
    <property type="entry name" value="Translation proteins"/>
    <property type="match status" value="2"/>
</dbReference>
<keyword evidence="8 9" id="KW-0342">GTP-binding</keyword>
<evidence type="ECO:0000259" key="13">
    <source>
        <dbReference type="PROSITE" id="PS51722"/>
    </source>
</evidence>
<keyword evidence="5 9" id="KW-0396">Initiation factor</keyword>
<feature type="region of interest" description="Disordered" evidence="12">
    <location>
        <begin position="31"/>
        <end position="436"/>
    </location>
</feature>
<feature type="compositionally biased region" description="Basic and acidic residues" evidence="12">
    <location>
        <begin position="407"/>
        <end position="417"/>
    </location>
</feature>
<dbReference type="InterPro" id="IPR004161">
    <property type="entry name" value="EFTu-like_2"/>
</dbReference>
<dbReference type="Pfam" id="PF03144">
    <property type="entry name" value="GTP_EFTU_D2"/>
    <property type="match status" value="1"/>
</dbReference>